<proteinExistence type="predicted"/>
<gene>
    <name evidence="1" type="ORF">J2S11_002250</name>
</gene>
<keyword evidence="1" id="KW-0969">Cilium</keyword>
<dbReference type="NCBIfam" id="TIGR03826">
    <property type="entry name" value="YvyF"/>
    <property type="match status" value="1"/>
</dbReference>
<keyword evidence="2" id="KW-1185">Reference proteome</keyword>
<accession>A0ABT9VZC9</accession>
<evidence type="ECO:0000313" key="1">
    <source>
        <dbReference type="EMBL" id="MDQ0166346.1"/>
    </source>
</evidence>
<organism evidence="1 2">
    <name type="scientific">Caldalkalibacillus horti</name>
    <dbReference type="NCBI Taxonomy" id="77523"/>
    <lineage>
        <taxon>Bacteria</taxon>
        <taxon>Bacillati</taxon>
        <taxon>Bacillota</taxon>
        <taxon>Bacilli</taxon>
        <taxon>Bacillales</taxon>
        <taxon>Bacillaceae</taxon>
        <taxon>Caldalkalibacillus</taxon>
    </lineage>
</organism>
<dbReference type="Proteomes" id="UP001235840">
    <property type="component" value="Unassembled WGS sequence"/>
</dbReference>
<dbReference type="RefSeq" id="WP_307394475.1">
    <property type="nucleotide sequence ID" value="NZ_BAAADK010000020.1"/>
</dbReference>
<reference evidence="1 2" key="1">
    <citation type="submission" date="2023-07" db="EMBL/GenBank/DDBJ databases">
        <title>Genomic Encyclopedia of Type Strains, Phase IV (KMG-IV): sequencing the most valuable type-strain genomes for metagenomic binning, comparative biology and taxonomic classification.</title>
        <authorList>
            <person name="Goeker M."/>
        </authorList>
    </citation>
    <scope>NUCLEOTIDE SEQUENCE [LARGE SCALE GENOMIC DNA]</scope>
    <source>
        <strain evidence="1 2">DSM 12751</strain>
    </source>
</reference>
<keyword evidence="1" id="KW-0282">Flagellum</keyword>
<keyword evidence="1" id="KW-0966">Cell projection</keyword>
<sequence length="141" mass="16183">MGFNQLDNCPKCGTLFVKGVRDVCNSCFEEEEKAYNAVANYLRKSENKKANINQVSEDTEVSIKLITKFIKQKRISLIGLPNMGYPCESCGVMTREGQLCSSCRDKFTKGAEKQNRQLRQEIEENQYKVKDTGYMHHKDKI</sequence>
<dbReference type="EMBL" id="JAUSTY010000008">
    <property type="protein sequence ID" value="MDQ0166346.1"/>
    <property type="molecule type" value="Genomic_DNA"/>
</dbReference>
<protein>
    <submittedName>
        <fullName evidence="1">Flagellar operon protein (TIGR03826 family)</fullName>
    </submittedName>
</protein>
<comment type="caution">
    <text evidence="1">The sequence shown here is derived from an EMBL/GenBank/DDBJ whole genome shotgun (WGS) entry which is preliminary data.</text>
</comment>
<evidence type="ECO:0000313" key="2">
    <source>
        <dbReference type="Proteomes" id="UP001235840"/>
    </source>
</evidence>
<name>A0ABT9VZC9_9BACI</name>
<dbReference type="InterPro" id="IPR022258">
    <property type="entry name" value="Flagellar_operon_YvyF"/>
</dbReference>